<organism evidence="1 2">
    <name type="scientific">Paenibacillus amylolyticus</name>
    <dbReference type="NCBI Taxonomy" id="1451"/>
    <lineage>
        <taxon>Bacteria</taxon>
        <taxon>Bacillati</taxon>
        <taxon>Bacillota</taxon>
        <taxon>Bacilli</taxon>
        <taxon>Bacillales</taxon>
        <taxon>Paenibacillaceae</taxon>
        <taxon>Paenibacillus</taxon>
    </lineage>
</organism>
<evidence type="ECO:0000313" key="2">
    <source>
        <dbReference type="Proteomes" id="UP000069697"/>
    </source>
</evidence>
<reference evidence="2" key="2">
    <citation type="submission" date="2016-01" db="EMBL/GenBank/DDBJ databases">
        <title>Draft Genome Sequence of Paenibacillus amylolyticus Heshi-A3 that Was Isolated from Fermented Rice Bran with Aging Salted Mackerel, Which Was Named Heshiko as Traditional Fermented Seafood in Japan.</title>
        <authorList>
            <person name="Akuzawa S."/>
            <person name="Nakagawa J."/>
            <person name="Kanekatsu T."/>
            <person name="Kubota E."/>
            <person name="Ohtake R."/>
            <person name="Suzuki T."/>
            <person name="Kanesaki Y."/>
        </authorList>
    </citation>
    <scope>NUCLEOTIDE SEQUENCE [LARGE SCALE GENOMIC DNA]</scope>
    <source>
        <strain evidence="2">Heshi-A3</strain>
    </source>
</reference>
<comment type="caution">
    <text evidence="1">The sequence shown here is derived from an EMBL/GenBank/DDBJ whole genome shotgun (WGS) entry which is preliminary data.</text>
</comment>
<dbReference type="RefSeq" id="WP_167350830.1">
    <property type="nucleotide sequence ID" value="NZ_BCNV01000001.1"/>
</dbReference>
<dbReference type="AlphaFoldDB" id="A0A100VHP4"/>
<dbReference type="EMBL" id="BCNV01000001">
    <property type="protein sequence ID" value="GAS80038.1"/>
    <property type="molecule type" value="Genomic_DNA"/>
</dbReference>
<proteinExistence type="predicted"/>
<protein>
    <submittedName>
        <fullName evidence="1">Uncharacterized protein</fullName>
    </submittedName>
</protein>
<dbReference type="Proteomes" id="UP000069697">
    <property type="component" value="Unassembled WGS sequence"/>
</dbReference>
<sequence>MYTADQNTSTKTIMITVNGEPVGRKLVIDSVTYAPVTKADGTQYLHKMGIDHTTV</sequence>
<gene>
    <name evidence="1" type="ORF">PAHA3_0102</name>
</gene>
<evidence type="ECO:0000313" key="1">
    <source>
        <dbReference type="EMBL" id="GAS80038.1"/>
    </source>
</evidence>
<reference evidence="1 2" key="1">
    <citation type="journal article" date="2016" name="Genome Announc.">
        <title>Draft Genome Sequence of Paenibacillus amylolyticus Heshi-A3, Isolated from Fermented Rice Bran in a Japanese Fermented Seafood Dish.</title>
        <authorList>
            <person name="Akuzawa S."/>
            <person name="Nagaoka J."/>
            <person name="Kanekatsu M."/>
            <person name="Kubota E."/>
            <person name="Ohtake R."/>
            <person name="Suzuki T."/>
            <person name="Kanesaki Y."/>
        </authorList>
    </citation>
    <scope>NUCLEOTIDE SEQUENCE [LARGE SCALE GENOMIC DNA]</scope>
    <source>
        <strain evidence="1 2">Heshi-A3</strain>
    </source>
</reference>
<name>A0A100VHP4_PAEAM</name>
<accession>A0A100VHP4</accession>